<accession>A0A7M5WZ40</accession>
<name>A0A7M5WZ40_9CNID</name>
<evidence type="ECO:0000256" key="1">
    <source>
        <dbReference type="SAM" id="SignalP"/>
    </source>
</evidence>
<dbReference type="AlphaFoldDB" id="A0A7M5WZ40"/>
<feature type="chain" id="PRO_5029632281" evidence="1">
    <location>
        <begin position="21"/>
        <end position="135"/>
    </location>
</feature>
<protein>
    <submittedName>
        <fullName evidence="2">Uncharacterized protein</fullName>
    </submittedName>
</protein>
<dbReference type="EnsemblMetazoa" id="CLYHEMT014752.1">
    <property type="protein sequence ID" value="CLYHEMP014752.1"/>
    <property type="gene ID" value="CLYHEMG014752"/>
</dbReference>
<reference evidence="2" key="1">
    <citation type="submission" date="2021-01" db="UniProtKB">
        <authorList>
            <consortium name="EnsemblMetazoa"/>
        </authorList>
    </citation>
    <scope>IDENTIFICATION</scope>
</reference>
<sequence length="135" mass="14865">MAHRLLVLMFLTAVYHNCNAFRCYNKVTTNGQTESSGTIDCMNMPNFATSSPQCVYYMEASVDGLPSTQVQTCLTEEVKGQCGLTFSRGNEKVKVCCCDKPLCNDYDFVTTCGSCVIQTSLLFVSFAFIIGKLMA</sequence>
<keyword evidence="3" id="KW-1185">Reference proteome</keyword>
<dbReference type="Proteomes" id="UP000594262">
    <property type="component" value="Unplaced"/>
</dbReference>
<proteinExistence type="predicted"/>
<evidence type="ECO:0000313" key="2">
    <source>
        <dbReference type="EnsemblMetazoa" id="CLYHEMP014752.1"/>
    </source>
</evidence>
<organism evidence="2 3">
    <name type="scientific">Clytia hemisphaerica</name>
    <dbReference type="NCBI Taxonomy" id="252671"/>
    <lineage>
        <taxon>Eukaryota</taxon>
        <taxon>Metazoa</taxon>
        <taxon>Cnidaria</taxon>
        <taxon>Hydrozoa</taxon>
        <taxon>Hydroidolina</taxon>
        <taxon>Leptothecata</taxon>
        <taxon>Obeliida</taxon>
        <taxon>Clytiidae</taxon>
        <taxon>Clytia</taxon>
    </lineage>
</organism>
<evidence type="ECO:0000313" key="3">
    <source>
        <dbReference type="Proteomes" id="UP000594262"/>
    </source>
</evidence>
<feature type="signal peptide" evidence="1">
    <location>
        <begin position="1"/>
        <end position="20"/>
    </location>
</feature>
<keyword evidence="1" id="KW-0732">Signal</keyword>